<reference evidence="2" key="3">
    <citation type="submission" date="2025-09" db="UniProtKB">
        <authorList>
            <consortium name="Ensembl"/>
        </authorList>
    </citation>
    <scope>IDENTIFICATION</scope>
</reference>
<reference evidence="2" key="2">
    <citation type="submission" date="2025-08" db="UniProtKB">
        <authorList>
            <consortium name="Ensembl"/>
        </authorList>
    </citation>
    <scope>IDENTIFICATION</scope>
</reference>
<sequence>MNTSKIFLARLHYKGCSVFYIVSHQLITYLVVSPLIMLRLTPGFRGPSYLFKIPSIIQVYSSCETCLKINEISNQEESLFSNYMTNNRSHSNCFLRTEYLTILQLPQYFIINRLYLNVSFSLFCCYFFFANLED</sequence>
<dbReference type="GeneTree" id="ENSGT00910000148493"/>
<accession>A0A2K6KQT8</accession>
<dbReference type="Proteomes" id="UP000233180">
    <property type="component" value="Unassembled WGS sequence"/>
</dbReference>
<feature type="transmembrane region" description="Helical" evidence="1">
    <location>
        <begin position="114"/>
        <end position="132"/>
    </location>
</feature>
<keyword evidence="1" id="KW-0812">Transmembrane</keyword>
<evidence type="ECO:0000313" key="3">
    <source>
        <dbReference type="Proteomes" id="UP000233180"/>
    </source>
</evidence>
<feature type="transmembrane region" description="Helical" evidence="1">
    <location>
        <begin position="18"/>
        <end position="38"/>
    </location>
</feature>
<keyword evidence="3" id="KW-1185">Reference proteome</keyword>
<dbReference type="Ensembl" id="ENSRBIT00000037422.1">
    <property type="protein sequence ID" value="ENSRBIP00000013634.1"/>
    <property type="gene ID" value="ENSRBIG00000030877.1"/>
</dbReference>
<keyword evidence="1" id="KW-0472">Membrane</keyword>
<protein>
    <submittedName>
        <fullName evidence="2">Uncharacterized protein</fullName>
    </submittedName>
</protein>
<proteinExistence type="predicted"/>
<reference evidence="2 3" key="1">
    <citation type="submission" date="2016-06" db="EMBL/GenBank/DDBJ databases">
        <title>Genome of Rhinopithecus bieti.</title>
        <authorList>
            <person name="Wu"/>
            <person name="C.-I. and Zhang"/>
            <person name="Y."/>
        </authorList>
    </citation>
    <scope>NUCLEOTIDE SEQUENCE</scope>
</reference>
<organism evidence="2 3">
    <name type="scientific">Rhinopithecus bieti</name>
    <name type="common">Black snub-nosed monkey</name>
    <name type="synonym">Pygathrix bieti</name>
    <dbReference type="NCBI Taxonomy" id="61621"/>
    <lineage>
        <taxon>Eukaryota</taxon>
        <taxon>Metazoa</taxon>
        <taxon>Chordata</taxon>
        <taxon>Craniata</taxon>
        <taxon>Vertebrata</taxon>
        <taxon>Euteleostomi</taxon>
        <taxon>Mammalia</taxon>
        <taxon>Eutheria</taxon>
        <taxon>Euarchontoglires</taxon>
        <taxon>Primates</taxon>
        <taxon>Haplorrhini</taxon>
        <taxon>Catarrhini</taxon>
        <taxon>Cercopithecidae</taxon>
        <taxon>Colobinae</taxon>
        <taxon>Rhinopithecus</taxon>
    </lineage>
</organism>
<evidence type="ECO:0000256" key="1">
    <source>
        <dbReference type="SAM" id="Phobius"/>
    </source>
</evidence>
<name>A0A2K6KQT8_RHIBE</name>
<dbReference type="OMA" id="VYSSCET"/>
<keyword evidence="1" id="KW-1133">Transmembrane helix</keyword>
<dbReference type="AlphaFoldDB" id="A0A2K6KQT8"/>
<evidence type="ECO:0000313" key="2">
    <source>
        <dbReference type="Ensembl" id="ENSRBIP00000013634.1"/>
    </source>
</evidence>